<evidence type="ECO:0000313" key="2">
    <source>
        <dbReference type="EMBL" id="GMI19381.1"/>
    </source>
</evidence>
<dbReference type="EMBL" id="BRYB01005018">
    <property type="protein sequence ID" value="GMI19381.1"/>
    <property type="molecule type" value="Genomic_DNA"/>
</dbReference>
<keyword evidence="1" id="KW-0472">Membrane</keyword>
<organism evidence="2 3">
    <name type="scientific">Tetraparma gracilis</name>
    <dbReference type="NCBI Taxonomy" id="2962635"/>
    <lineage>
        <taxon>Eukaryota</taxon>
        <taxon>Sar</taxon>
        <taxon>Stramenopiles</taxon>
        <taxon>Ochrophyta</taxon>
        <taxon>Bolidophyceae</taxon>
        <taxon>Parmales</taxon>
        <taxon>Triparmaceae</taxon>
        <taxon>Tetraparma</taxon>
    </lineage>
</organism>
<keyword evidence="1" id="KW-1133">Transmembrane helix</keyword>
<name>A0ABQ6M4V2_9STRA</name>
<keyword evidence="3" id="KW-1185">Reference proteome</keyword>
<dbReference type="Proteomes" id="UP001165060">
    <property type="component" value="Unassembled WGS sequence"/>
</dbReference>
<proteinExistence type="predicted"/>
<gene>
    <name evidence="2" type="ORF">TeGR_g11452</name>
</gene>
<sequence>YDKNSPAHASLLASVVIPYAGDWSVSVTQGTYNVQHFLGSPHLTAVVAAATDPASCTTKLSSNLEVGGLLTASISTFDEHGNPTADPSDALTYWLNDDPTQSLLVGNTISAQVDVPGLQLLHVAVNGVEIGGSPYSFSVTGDLACSPGFTPVDNRYSQILGSLSVTMLVDFGPAFSGLTQLLAASNLDFVSFLPLGCVASMDHHARLLGYTLGILVLDAVLLLAYKAAGKGKGGQVLMALFLVNSFLLPQVSMVIFSTFPCTKFDDDYGTYLTADKSIDCDGAAHAGMVAYATAMILVFPVGKPLLCLYLLWRKRKEIDVGQDRLEKEHAGLHGDGATGLQEAVELRDKNENIKHLAFLYESYQPKYWWYEVWETYRR</sequence>
<evidence type="ECO:0000313" key="3">
    <source>
        <dbReference type="Proteomes" id="UP001165060"/>
    </source>
</evidence>
<protein>
    <submittedName>
        <fullName evidence="2">Uncharacterized protein</fullName>
    </submittedName>
</protein>
<feature type="transmembrane region" description="Helical" evidence="1">
    <location>
        <begin position="289"/>
        <end position="312"/>
    </location>
</feature>
<feature type="non-terminal residue" evidence="2">
    <location>
        <position position="1"/>
    </location>
</feature>
<accession>A0ABQ6M4V2</accession>
<evidence type="ECO:0000256" key="1">
    <source>
        <dbReference type="SAM" id="Phobius"/>
    </source>
</evidence>
<feature type="transmembrane region" description="Helical" evidence="1">
    <location>
        <begin position="207"/>
        <end position="225"/>
    </location>
</feature>
<feature type="transmembrane region" description="Helical" evidence="1">
    <location>
        <begin position="237"/>
        <end position="259"/>
    </location>
</feature>
<reference evidence="2 3" key="1">
    <citation type="journal article" date="2023" name="Commun. Biol.">
        <title>Genome analysis of Parmales, the sister group of diatoms, reveals the evolutionary specialization of diatoms from phago-mixotrophs to photoautotrophs.</title>
        <authorList>
            <person name="Ban H."/>
            <person name="Sato S."/>
            <person name="Yoshikawa S."/>
            <person name="Yamada K."/>
            <person name="Nakamura Y."/>
            <person name="Ichinomiya M."/>
            <person name="Sato N."/>
            <person name="Blanc-Mathieu R."/>
            <person name="Endo H."/>
            <person name="Kuwata A."/>
            <person name="Ogata H."/>
        </authorList>
    </citation>
    <scope>NUCLEOTIDE SEQUENCE [LARGE SCALE GENOMIC DNA]</scope>
</reference>
<comment type="caution">
    <text evidence="2">The sequence shown here is derived from an EMBL/GenBank/DDBJ whole genome shotgun (WGS) entry which is preliminary data.</text>
</comment>
<keyword evidence="1" id="KW-0812">Transmembrane</keyword>